<accession>A0AAE1AHA8</accession>
<dbReference type="Proteomes" id="UP001283361">
    <property type="component" value="Unassembled WGS sequence"/>
</dbReference>
<evidence type="ECO:0000313" key="1">
    <source>
        <dbReference type="EMBL" id="KAK3787525.1"/>
    </source>
</evidence>
<organism evidence="1 2">
    <name type="scientific">Elysia crispata</name>
    <name type="common">lettuce slug</name>
    <dbReference type="NCBI Taxonomy" id="231223"/>
    <lineage>
        <taxon>Eukaryota</taxon>
        <taxon>Metazoa</taxon>
        <taxon>Spiralia</taxon>
        <taxon>Lophotrochozoa</taxon>
        <taxon>Mollusca</taxon>
        <taxon>Gastropoda</taxon>
        <taxon>Heterobranchia</taxon>
        <taxon>Euthyneura</taxon>
        <taxon>Panpulmonata</taxon>
        <taxon>Sacoglossa</taxon>
        <taxon>Placobranchoidea</taxon>
        <taxon>Plakobranchidae</taxon>
        <taxon>Elysia</taxon>
    </lineage>
</organism>
<protein>
    <submittedName>
        <fullName evidence="1">Uncharacterized protein</fullName>
    </submittedName>
</protein>
<dbReference type="AlphaFoldDB" id="A0AAE1AHA8"/>
<reference evidence="1" key="1">
    <citation type="journal article" date="2023" name="G3 (Bethesda)">
        <title>A reference genome for the long-term kleptoplast-retaining sea slug Elysia crispata morphotype clarki.</title>
        <authorList>
            <person name="Eastman K.E."/>
            <person name="Pendleton A.L."/>
            <person name="Shaikh M.A."/>
            <person name="Suttiyut T."/>
            <person name="Ogas R."/>
            <person name="Tomko P."/>
            <person name="Gavelis G."/>
            <person name="Widhalm J.R."/>
            <person name="Wisecaver J.H."/>
        </authorList>
    </citation>
    <scope>NUCLEOTIDE SEQUENCE</scope>
    <source>
        <strain evidence="1">ECLA1</strain>
    </source>
</reference>
<keyword evidence="2" id="KW-1185">Reference proteome</keyword>
<evidence type="ECO:0000313" key="2">
    <source>
        <dbReference type="Proteomes" id="UP001283361"/>
    </source>
</evidence>
<dbReference type="EMBL" id="JAWDGP010001863">
    <property type="protein sequence ID" value="KAK3787525.1"/>
    <property type="molecule type" value="Genomic_DNA"/>
</dbReference>
<name>A0AAE1AHA8_9GAST</name>
<sequence>MTVVFSLLPIQYSKPAFIGEQARDGGGAWVSERYRDEKRGDGGWPWTIQVWKQRAHRDEERGEVGKWRSAGTRRRQGARAVFSLGGHLGTRCVHALMLFTSGDDIPLICRN</sequence>
<proteinExistence type="predicted"/>
<gene>
    <name evidence="1" type="ORF">RRG08_014142</name>
</gene>
<comment type="caution">
    <text evidence="1">The sequence shown here is derived from an EMBL/GenBank/DDBJ whole genome shotgun (WGS) entry which is preliminary data.</text>
</comment>